<keyword evidence="3" id="KW-1185">Reference proteome</keyword>
<reference evidence="2 3" key="1">
    <citation type="submission" date="2018-12" db="EMBL/GenBank/DDBJ databases">
        <authorList>
            <consortium name="Pathogen Informatics"/>
        </authorList>
    </citation>
    <scope>NUCLEOTIDE SEQUENCE [LARGE SCALE GENOMIC DNA]</scope>
    <source>
        <strain evidence="2 3">NCTC11923</strain>
    </source>
</reference>
<evidence type="ECO:0000256" key="1">
    <source>
        <dbReference type="SAM" id="Phobius"/>
    </source>
</evidence>
<feature type="transmembrane region" description="Helical" evidence="1">
    <location>
        <begin position="52"/>
        <end position="70"/>
    </location>
</feature>
<organism evidence="2 3">
    <name type="scientific">Actinomyces slackii</name>
    <dbReference type="NCBI Taxonomy" id="52774"/>
    <lineage>
        <taxon>Bacteria</taxon>
        <taxon>Bacillati</taxon>
        <taxon>Actinomycetota</taxon>
        <taxon>Actinomycetes</taxon>
        <taxon>Actinomycetales</taxon>
        <taxon>Actinomycetaceae</taxon>
        <taxon>Actinomyces</taxon>
    </lineage>
</organism>
<proteinExistence type="predicted"/>
<dbReference type="EMBL" id="LR134363">
    <property type="protein sequence ID" value="VEG75693.1"/>
    <property type="molecule type" value="Genomic_DNA"/>
</dbReference>
<dbReference type="AlphaFoldDB" id="A0A3S5EMC6"/>
<accession>A0A3S5EMC6</accession>
<keyword evidence="1" id="KW-0812">Transmembrane</keyword>
<dbReference type="Proteomes" id="UP000276899">
    <property type="component" value="Chromosome"/>
</dbReference>
<evidence type="ECO:0000313" key="2">
    <source>
        <dbReference type="EMBL" id="VEG75693.1"/>
    </source>
</evidence>
<keyword evidence="1" id="KW-1133">Transmembrane helix</keyword>
<sequence>MAEKAHAAEIENQRTTTKAEARAFLGAAWAVAFFPWLLGAATIGLLVAGESASAAVTGLATAFAIGPQIITATRSKKQSE</sequence>
<dbReference type="KEGG" id="asla:NCTC11923_02366"/>
<protein>
    <submittedName>
        <fullName evidence="2">Uncharacterized protein</fullName>
    </submittedName>
</protein>
<feature type="transmembrane region" description="Helical" evidence="1">
    <location>
        <begin position="23"/>
        <end position="46"/>
    </location>
</feature>
<evidence type="ECO:0000313" key="3">
    <source>
        <dbReference type="Proteomes" id="UP000276899"/>
    </source>
</evidence>
<keyword evidence="1" id="KW-0472">Membrane</keyword>
<gene>
    <name evidence="2" type="ORF">NCTC11923_02366</name>
</gene>
<name>A0A3S5EMC6_9ACTO</name>